<organism evidence="1 2">
    <name type="scientific">Candidatus Sulfuritelmatomonas gaucii</name>
    <dbReference type="NCBI Taxonomy" id="2043161"/>
    <lineage>
        <taxon>Bacteria</taxon>
        <taxon>Pseudomonadati</taxon>
        <taxon>Acidobacteriota</taxon>
        <taxon>Terriglobia</taxon>
        <taxon>Terriglobales</taxon>
        <taxon>Acidobacteriaceae</taxon>
        <taxon>Candidatus Sulfuritelmatomonas</taxon>
    </lineage>
</organism>
<dbReference type="AlphaFoldDB" id="A0A2N9L2X9"/>
<evidence type="ECO:0000313" key="2">
    <source>
        <dbReference type="Proteomes" id="UP000239735"/>
    </source>
</evidence>
<sequence length="73" mass="8274">MRTDRCFWQDSEPASAVLRIEVWGTPLRSEFATTDLRHSSLMKPLAPEAETMVELGCCPGFSWHNGPVSDEHR</sequence>
<proteinExistence type="predicted"/>
<dbReference type="EMBL" id="OKRB01000002">
    <property type="protein sequence ID" value="SPE17483.1"/>
    <property type="molecule type" value="Genomic_DNA"/>
</dbReference>
<name>A0A2N9L2X9_9BACT</name>
<protein>
    <submittedName>
        <fullName evidence="1">Uncharacterized protein</fullName>
    </submittedName>
</protein>
<evidence type="ECO:0000313" key="1">
    <source>
        <dbReference type="EMBL" id="SPE17483.1"/>
    </source>
</evidence>
<gene>
    <name evidence="1" type="ORF">SBA5_100081</name>
</gene>
<reference evidence="2" key="1">
    <citation type="submission" date="2018-02" db="EMBL/GenBank/DDBJ databases">
        <authorList>
            <person name="Hausmann B."/>
        </authorList>
    </citation>
    <scope>NUCLEOTIDE SEQUENCE [LARGE SCALE GENOMIC DNA]</scope>
    <source>
        <strain evidence="2">Peat soil MAG SbA5</strain>
    </source>
</reference>
<accession>A0A2N9L2X9</accession>
<dbReference type="Proteomes" id="UP000239735">
    <property type="component" value="Unassembled WGS sequence"/>
</dbReference>